<proteinExistence type="predicted"/>
<evidence type="ECO:0000313" key="4">
    <source>
        <dbReference type="Proteomes" id="UP000002640"/>
    </source>
</evidence>
<evidence type="ECO:0000313" key="3">
    <source>
        <dbReference type="EMBL" id="EGZ08033.1"/>
    </source>
</evidence>
<dbReference type="InParanoid" id="G5A807"/>
<dbReference type="EMBL" id="JH159161">
    <property type="protein sequence ID" value="EGZ08033.1"/>
    <property type="molecule type" value="Genomic_DNA"/>
</dbReference>
<dbReference type="RefSeq" id="XP_009536205.1">
    <property type="nucleotide sequence ID" value="XM_009537910.1"/>
</dbReference>
<gene>
    <name evidence="3" type="ORF">PHYSODRAFT_339908</name>
</gene>
<dbReference type="Proteomes" id="UP000002640">
    <property type="component" value="Unassembled WGS sequence"/>
</dbReference>
<dbReference type="AlphaFoldDB" id="G5A807"/>
<dbReference type="GeneID" id="20647816"/>
<evidence type="ECO:0000256" key="2">
    <source>
        <dbReference type="SAM" id="MobiDB-lite"/>
    </source>
</evidence>
<dbReference type="KEGG" id="psoj:PHYSODRAFT_339908"/>
<feature type="region of interest" description="Disordered" evidence="2">
    <location>
        <begin position="51"/>
        <end position="82"/>
    </location>
</feature>
<keyword evidence="1" id="KW-0175">Coiled coil</keyword>
<dbReference type="SMR" id="G5A807"/>
<feature type="compositionally biased region" description="Low complexity" evidence="2">
    <location>
        <begin position="51"/>
        <end position="61"/>
    </location>
</feature>
<accession>G5A807</accession>
<keyword evidence="4" id="KW-1185">Reference proteome</keyword>
<sequence length="550" mass="61135">MPKPREPKRGGVPFSALLVRRKREELQTLRLEADTLTDQLSHLQAARLHHSAALASPSTSSGDRWRSAAAAEGEKRQHAEKTNRKLKVKLAELMKIRAPVLSALDRYQALKDLDFVLQLQPKVYRPPREARLSDAVLEELTNNLDCLRLDTDTVFPVMESSMKVSFRSQSLPESNCIQASSITPVAGSSREIGEMLWLHASKKKRETDKLFHYVHRKSPSPLDVNVEASFVEGSLCVNSVSTFRRYDEGDRILLVGMIKWFVGKLVLRDYNWTVISASPEDSAFSAGPDRGAIAPPVDESEKELDDEPELLWAEVESEPLCPEVESVLESLAADSESDEVLDVAVDAEVLVLFDEVAEVAALVLDEVKVEEEDEEEEIVAVVVDVIFSRVSAGRSWIDKVIKGKKMKKHAAITDATLLRGSAFVSAKPFAIATNKAIYWEPTSSFDRRFFSFDYLQPQVTKAGMAQVSISLEHADCQSDVAFRLRLEETEVAVVADDACLESNRSSVASYVHTIPVKANETLSFEYIGGGTLNTEKSFVDVLLLPPNPEY</sequence>
<organism evidence="3 4">
    <name type="scientific">Phytophthora sojae (strain P6497)</name>
    <name type="common">Soybean stem and root rot agent</name>
    <name type="synonym">Phytophthora megasperma f. sp. glycines</name>
    <dbReference type="NCBI Taxonomy" id="1094619"/>
    <lineage>
        <taxon>Eukaryota</taxon>
        <taxon>Sar</taxon>
        <taxon>Stramenopiles</taxon>
        <taxon>Oomycota</taxon>
        <taxon>Peronosporomycetes</taxon>
        <taxon>Peronosporales</taxon>
        <taxon>Peronosporaceae</taxon>
        <taxon>Phytophthora</taxon>
    </lineage>
</organism>
<reference evidence="3 4" key="1">
    <citation type="journal article" date="2006" name="Science">
        <title>Phytophthora genome sequences uncover evolutionary origins and mechanisms of pathogenesis.</title>
        <authorList>
            <person name="Tyler B.M."/>
            <person name="Tripathy S."/>
            <person name="Zhang X."/>
            <person name="Dehal P."/>
            <person name="Jiang R.H."/>
            <person name="Aerts A."/>
            <person name="Arredondo F.D."/>
            <person name="Baxter L."/>
            <person name="Bensasson D."/>
            <person name="Beynon J.L."/>
            <person name="Chapman J."/>
            <person name="Damasceno C.M."/>
            <person name="Dorrance A.E."/>
            <person name="Dou D."/>
            <person name="Dickerman A.W."/>
            <person name="Dubchak I.L."/>
            <person name="Garbelotto M."/>
            <person name="Gijzen M."/>
            <person name="Gordon S.G."/>
            <person name="Govers F."/>
            <person name="Grunwald N.J."/>
            <person name="Huang W."/>
            <person name="Ivors K.L."/>
            <person name="Jones R.W."/>
            <person name="Kamoun S."/>
            <person name="Krampis K."/>
            <person name="Lamour K.H."/>
            <person name="Lee M.K."/>
            <person name="McDonald W.H."/>
            <person name="Medina M."/>
            <person name="Meijer H.J."/>
            <person name="Nordberg E.K."/>
            <person name="Maclean D.J."/>
            <person name="Ospina-Giraldo M.D."/>
            <person name="Morris P.F."/>
            <person name="Phuntumart V."/>
            <person name="Putnam N.H."/>
            <person name="Rash S."/>
            <person name="Rose J.K."/>
            <person name="Sakihama Y."/>
            <person name="Salamov A.A."/>
            <person name="Savidor A."/>
            <person name="Scheuring C.F."/>
            <person name="Smith B.M."/>
            <person name="Sobral B.W."/>
            <person name="Terry A."/>
            <person name="Torto-Alalibo T.A."/>
            <person name="Win J."/>
            <person name="Xu Z."/>
            <person name="Zhang H."/>
            <person name="Grigoriev I.V."/>
            <person name="Rokhsar D.S."/>
            <person name="Boore J.L."/>
        </authorList>
    </citation>
    <scope>NUCLEOTIDE SEQUENCE [LARGE SCALE GENOMIC DNA]</scope>
    <source>
        <strain evidence="3 4">P6497</strain>
    </source>
</reference>
<protein>
    <submittedName>
        <fullName evidence="3">Uncharacterized protein</fullName>
    </submittedName>
</protein>
<evidence type="ECO:0000256" key="1">
    <source>
        <dbReference type="SAM" id="Coils"/>
    </source>
</evidence>
<feature type="coiled-coil region" evidence="1">
    <location>
        <begin position="19"/>
        <end position="46"/>
    </location>
</feature>
<name>G5A807_PHYSP</name>
<feature type="compositionally biased region" description="Basic and acidic residues" evidence="2">
    <location>
        <begin position="72"/>
        <end position="82"/>
    </location>
</feature>